<reference evidence="1" key="1">
    <citation type="submission" date="2023-12" db="EMBL/GenBank/DDBJ databases">
        <authorList>
            <consortium name="Clinical and Environmental Microbiology Branch: Whole genome sequencing antimicrobial resistance pathogens in the healthcare setting"/>
        </authorList>
    </citation>
    <scope>NUCLEOTIDE SEQUENCE</scope>
    <source>
        <strain evidence="1">Clinical</strain>
    </source>
</reference>
<evidence type="ECO:0000313" key="2">
    <source>
        <dbReference type="Proteomes" id="UP001289659"/>
    </source>
</evidence>
<dbReference type="EMBL" id="ABPNFY010000006">
    <property type="protein sequence ID" value="EMB2807736.1"/>
    <property type="molecule type" value="Genomic_DNA"/>
</dbReference>
<dbReference type="RefSeq" id="WP_154816618.1">
    <property type="nucleotide sequence ID" value="NZ_AP019817.1"/>
</dbReference>
<dbReference type="Proteomes" id="UP001289659">
    <property type="component" value="Unassembled WGS sequence"/>
</dbReference>
<protein>
    <submittedName>
        <fullName evidence="1">Uncharacterized protein</fullName>
    </submittedName>
</protein>
<accession>A0AAI9D3V0</accession>
<sequence>MLHPEAFLRRRPDVFLVRNAIILMFVSRVGILSTQIESAILPRLTTHPVSKVSLAKRG</sequence>
<comment type="caution">
    <text evidence="1">The sequence shown here is derived from an EMBL/GenBank/DDBJ whole genome shotgun (WGS) entry which is preliminary data.</text>
</comment>
<dbReference type="AlphaFoldDB" id="A0AAI9D3V0"/>
<name>A0AAI9D3V0_9ENTR</name>
<evidence type="ECO:0000313" key="1">
    <source>
        <dbReference type="EMBL" id="EMB2807736.1"/>
    </source>
</evidence>
<dbReference type="GeneID" id="99707218"/>
<organism evidence="1 2">
    <name type="scientific">Enterobacter hormaechei subsp. hoffmannii</name>
    <dbReference type="NCBI Taxonomy" id="1812934"/>
    <lineage>
        <taxon>Bacteria</taxon>
        <taxon>Pseudomonadati</taxon>
        <taxon>Pseudomonadota</taxon>
        <taxon>Gammaproteobacteria</taxon>
        <taxon>Enterobacterales</taxon>
        <taxon>Enterobacteriaceae</taxon>
        <taxon>Enterobacter</taxon>
        <taxon>Enterobacter cloacae complex</taxon>
    </lineage>
</organism>
<proteinExistence type="predicted"/>
<gene>
    <name evidence="1" type="ORF">U8038_002652</name>
</gene>